<dbReference type="PANTHER" id="PTHR10183">
    <property type="entry name" value="CALPAIN"/>
    <property type="match status" value="1"/>
</dbReference>
<reference evidence="9" key="2">
    <citation type="submission" date="2021-10" db="EMBL/GenBank/DDBJ databases">
        <title>Phylogenomics reveals ancestral predisposition of the termite-cultivated fungus Termitomyces towards a domesticated lifestyle.</title>
        <authorList>
            <person name="Auxier B."/>
            <person name="Grum-Grzhimaylo A."/>
            <person name="Cardenas M.E."/>
            <person name="Lodge J.D."/>
            <person name="Laessoe T."/>
            <person name="Pedersen O."/>
            <person name="Smith M.E."/>
            <person name="Kuyper T.W."/>
            <person name="Franco-Molano E.A."/>
            <person name="Baroni T.J."/>
            <person name="Aanen D.K."/>
        </authorList>
    </citation>
    <scope>NUCLEOTIDE SEQUENCE</scope>
    <source>
        <strain evidence="9">AP01</strain>
        <tissue evidence="9">Mycelium</tissue>
    </source>
</reference>
<dbReference type="PROSITE" id="PS50203">
    <property type="entry name" value="CALPAIN_CAT"/>
    <property type="match status" value="1"/>
</dbReference>
<name>A0A9P7G5C1_9AGAR</name>
<keyword evidence="3" id="KW-0378">Hydrolase</keyword>
<organism evidence="9 10">
    <name type="scientific">Asterophora parasitica</name>
    <dbReference type="NCBI Taxonomy" id="117018"/>
    <lineage>
        <taxon>Eukaryota</taxon>
        <taxon>Fungi</taxon>
        <taxon>Dikarya</taxon>
        <taxon>Basidiomycota</taxon>
        <taxon>Agaricomycotina</taxon>
        <taxon>Agaricomycetes</taxon>
        <taxon>Agaricomycetidae</taxon>
        <taxon>Agaricales</taxon>
        <taxon>Tricholomatineae</taxon>
        <taxon>Lyophyllaceae</taxon>
        <taxon>Asterophora</taxon>
    </lineage>
</organism>
<feature type="domain" description="Calpain catalytic" evidence="8">
    <location>
        <begin position="1"/>
        <end position="257"/>
    </location>
</feature>
<evidence type="ECO:0000256" key="7">
    <source>
        <dbReference type="SAM" id="MobiDB-lite"/>
    </source>
</evidence>
<dbReference type="GO" id="GO:0004198">
    <property type="term" value="F:calcium-dependent cysteine-type endopeptidase activity"/>
    <property type="evidence" value="ECO:0007669"/>
    <property type="project" value="InterPro"/>
</dbReference>
<dbReference type="InterPro" id="IPR022684">
    <property type="entry name" value="Calpain_cysteine_protease"/>
</dbReference>
<keyword evidence="2" id="KW-0645">Protease</keyword>
<dbReference type="EMBL" id="JABCKV010000117">
    <property type="protein sequence ID" value="KAG5643371.1"/>
    <property type="molecule type" value="Genomic_DNA"/>
</dbReference>
<dbReference type="InterPro" id="IPR038765">
    <property type="entry name" value="Papain-like_cys_pep_sf"/>
</dbReference>
<dbReference type="Proteomes" id="UP000775547">
    <property type="component" value="Unassembled WGS sequence"/>
</dbReference>
<reference evidence="9" key="1">
    <citation type="submission" date="2020-07" db="EMBL/GenBank/DDBJ databases">
        <authorList>
            <person name="Nieuwenhuis M."/>
            <person name="Van De Peppel L.J.J."/>
        </authorList>
    </citation>
    <scope>NUCLEOTIDE SEQUENCE</scope>
    <source>
        <strain evidence="9">AP01</strain>
        <tissue evidence="9">Mycelium</tissue>
    </source>
</reference>
<accession>A0A9P7G5C1</accession>
<evidence type="ECO:0000256" key="3">
    <source>
        <dbReference type="ARBA" id="ARBA00022801"/>
    </source>
</evidence>
<keyword evidence="4" id="KW-0788">Thiol protease</keyword>
<evidence type="ECO:0000259" key="8">
    <source>
        <dbReference type="PROSITE" id="PS50203"/>
    </source>
</evidence>
<evidence type="ECO:0000256" key="4">
    <source>
        <dbReference type="ARBA" id="ARBA00022807"/>
    </source>
</evidence>
<dbReference type="SUPFAM" id="SSF54001">
    <property type="entry name" value="Cysteine proteinases"/>
    <property type="match status" value="1"/>
</dbReference>
<dbReference type="InterPro" id="IPR001300">
    <property type="entry name" value="Peptidase_C2_calpain_cat"/>
</dbReference>
<evidence type="ECO:0000256" key="2">
    <source>
        <dbReference type="ARBA" id="ARBA00022670"/>
    </source>
</evidence>
<proteinExistence type="inferred from homology"/>
<comment type="caution">
    <text evidence="9">The sequence shown here is derived from an EMBL/GenBank/DDBJ whole genome shotgun (WGS) entry which is preliminary data.</text>
</comment>
<dbReference type="OrthoDB" id="424753at2759"/>
<protein>
    <recommendedName>
        <fullName evidence="8">Calpain catalytic domain-containing protein</fullName>
    </recommendedName>
</protein>
<evidence type="ECO:0000313" key="10">
    <source>
        <dbReference type="Proteomes" id="UP000775547"/>
    </source>
</evidence>
<keyword evidence="10" id="KW-1185">Reference proteome</keyword>
<dbReference type="AlphaFoldDB" id="A0A9P7G5C1"/>
<dbReference type="GO" id="GO:0006508">
    <property type="term" value="P:proteolysis"/>
    <property type="evidence" value="ECO:0007669"/>
    <property type="project" value="UniProtKB-KW"/>
</dbReference>
<feature type="compositionally biased region" description="Acidic residues" evidence="7">
    <location>
        <begin position="463"/>
        <end position="472"/>
    </location>
</feature>
<dbReference type="Pfam" id="PF00648">
    <property type="entry name" value="Peptidase_C2"/>
    <property type="match status" value="1"/>
</dbReference>
<evidence type="ECO:0000313" key="9">
    <source>
        <dbReference type="EMBL" id="KAG5643371.1"/>
    </source>
</evidence>
<feature type="region of interest" description="Disordered" evidence="7">
    <location>
        <begin position="437"/>
        <end position="502"/>
    </location>
</feature>
<feature type="active site" evidence="5">
    <location>
        <position position="178"/>
    </location>
</feature>
<dbReference type="Gene3D" id="3.90.70.10">
    <property type="entry name" value="Cysteine proteinases"/>
    <property type="match status" value="1"/>
</dbReference>
<feature type="active site" evidence="5">
    <location>
        <position position="198"/>
    </location>
</feature>
<comment type="caution">
    <text evidence="6">Lacks conserved residue(s) required for the propagation of feature annotation.</text>
</comment>
<evidence type="ECO:0000256" key="1">
    <source>
        <dbReference type="ARBA" id="ARBA00007623"/>
    </source>
</evidence>
<gene>
    <name evidence="9" type="ORF">DXG03_001019</name>
</gene>
<dbReference type="SMART" id="SM00230">
    <property type="entry name" value="CysPc"/>
    <property type="match status" value="1"/>
</dbReference>
<comment type="similarity">
    <text evidence="1">Belongs to the peptidase C2 family.</text>
</comment>
<evidence type="ECO:0000256" key="6">
    <source>
        <dbReference type="PROSITE-ProRule" id="PRU00239"/>
    </source>
</evidence>
<feature type="compositionally biased region" description="Basic and acidic residues" evidence="7">
    <location>
        <begin position="482"/>
        <end position="495"/>
    </location>
</feature>
<dbReference type="PANTHER" id="PTHR10183:SF379">
    <property type="entry name" value="CALPAIN-5"/>
    <property type="match status" value="1"/>
</dbReference>
<evidence type="ECO:0000256" key="5">
    <source>
        <dbReference type="PIRSR" id="PIRSR622684-1"/>
    </source>
</evidence>
<sequence length="547" mass="60816">MSTTKGLIEKFCVARDEQVGVYGFIFFRDTAWVVVIIDDLLFTSIPKFEELRASEKQLYHNDKETYNKSARRSGKSLYFAKSGTNGETWVPLIEKAYAKLHGNYDALDGGEAGEAIEDLTGGVTSFILTQDVLDPDQFWHDELLKAHEDRLFGCSYNTLNAARSGNPNSTVNGLIGGHAYSVLRAVEYNGKRFVVIRNPWGATEWTGPWSDGSKEWTPEWLPALQVLGHSFGDDGEFVMEYKDFLENWEQIDRTLLFDSSWVMSSQWLKVTSRPLPAAWGFGDVSFTISLPIASDAVIVLSKLDERYFGPISGRSKWSLDFVVFRQGEVKPVISSSPSLLSSRSVNAEVHLEAGEYIVHVRLDREIIRPEGYLEQGLDVWNDRSYARIQPERVKSQSIASNFDIITEAKYLSISLDTLAGQDLAELEAKVAASTKALKSETVPEGTPKVAVEGPPTAEGMAEAVDDEDEDEKDITHNGDTPKTSDDSSEHNADKEGDSDEEDDVDVVFLGLRVYTHRQSPAKVEGQLRHEIITSFSGLAIGSVGLQF</sequence>